<accession>A0A8X6W1K0</accession>
<reference evidence="1" key="1">
    <citation type="submission" date="2020-08" db="EMBL/GenBank/DDBJ databases">
        <title>Multicomponent nature underlies the extraordinary mechanical properties of spider dragline silk.</title>
        <authorList>
            <person name="Kono N."/>
            <person name="Nakamura H."/>
            <person name="Mori M."/>
            <person name="Yoshida Y."/>
            <person name="Ohtoshi R."/>
            <person name="Malay A.D."/>
            <person name="Moran D.A.P."/>
            <person name="Tomita M."/>
            <person name="Numata K."/>
            <person name="Arakawa K."/>
        </authorList>
    </citation>
    <scope>NUCLEOTIDE SEQUENCE</scope>
</reference>
<organism evidence="1 2">
    <name type="scientific">Trichonephila clavipes</name>
    <name type="common">Golden silk orbweaver</name>
    <name type="synonym">Nephila clavipes</name>
    <dbReference type="NCBI Taxonomy" id="2585209"/>
    <lineage>
        <taxon>Eukaryota</taxon>
        <taxon>Metazoa</taxon>
        <taxon>Ecdysozoa</taxon>
        <taxon>Arthropoda</taxon>
        <taxon>Chelicerata</taxon>
        <taxon>Arachnida</taxon>
        <taxon>Araneae</taxon>
        <taxon>Araneomorphae</taxon>
        <taxon>Entelegynae</taxon>
        <taxon>Araneoidea</taxon>
        <taxon>Nephilidae</taxon>
        <taxon>Trichonephila</taxon>
    </lineage>
</organism>
<evidence type="ECO:0000313" key="1">
    <source>
        <dbReference type="EMBL" id="GFY26555.1"/>
    </source>
</evidence>
<name>A0A8X6W1K0_TRICX</name>
<dbReference type="EMBL" id="BMAU01021376">
    <property type="protein sequence ID" value="GFY26555.1"/>
    <property type="molecule type" value="Genomic_DNA"/>
</dbReference>
<sequence length="97" mass="10908">MSPASKWILMTSKDVPGDTQDRSDCHPPHRRITEIMLLGTISFDNRILRDTPCSTSVIASGATENIWPRCKVRFCAPSRILQMIATWCQTGSLMWGL</sequence>
<keyword evidence="2" id="KW-1185">Reference proteome</keyword>
<evidence type="ECO:0000313" key="2">
    <source>
        <dbReference type="Proteomes" id="UP000887159"/>
    </source>
</evidence>
<dbReference type="Proteomes" id="UP000887159">
    <property type="component" value="Unassembled WGS sequence"/>
</dbReference>
<gene>
    <name evidence="1" type="ORF">TNCV_2878851</name>
</gene>
<protein>
    <submittedName>
        <fullName evidence="1">Uncharacterized protein</fullName>
    </submittedName>
</protein>
<proteinExistence type="predicted"/>
<dbReference type="AlphaFoldDB" id="A0A8X6W1K0"/>
<comment type="caution">
    <text evidence="1">The sequence shown here is derived from an EMBL/GenBank/DDBJ whole genome shotgun (WGS) entry which is preliminary data.</text>
</comment>